<dbReference type="Proteomes" id="UP000324479">
    <property type="component" value="Unassembled WGS sequence"/>
</dbReference>
<gene>
    <name evidence="2" type="ORF">FYK55_25105</name>
</gene>
<dbReference type="InterPro" id="IPR050491">
    <property type="entry name" value="AmpC-like"/>
</dbReference>
<accession>A0A5M6CYX0</accession>
<dbReference type="Pfam" id="PF00144">
    <property type="entry name" value="Beta-lactamase"/>
    <property type="match status" value="1"/>
</dbReference>
<dbReference type="PANTHER" id="PTHR46825:SF9">
    <property type="entry name" value="BETA-LACTAMASE-RELATED DOMAIN-CONTAINING PROTEIN"/>
    <property type="match status" value="1"/>
</dbReference>
<evidence type="ECO:0000313" key="2">
    <source>
        <dbReference type="EMBL" id="KAA5539202.1"/>
    </source>
</evidence>
<evidence type="ECO:0000259" key="1">
    <source>
        <dbReference type="Pfam" id="PF00144"/>
    </source>
</evidence>
<keyword evidence="3" id="KW-1185">Reference proteome</keyword>
<dbReference type="PANTHER" id="PTHR46825">
    <property type="entry name" value="D-ALANYL-D-ALANINE-CARBOXYPEPTIDASE/ENDOPEPTIDASE AMPH"/>
    <property type="match status" value="1"/>
</dbReference>
<dbReference type="EMBL" id="VWOX01000021">
    <property type="protein sequence ID" value="KAA5539202.1"/>
    <property type="molecule type" value="Genomic_DNA"/>
</dbReference>
<name>A0A5M6CYX0_9BACT</name>
<reference evidence="2 3" key="1">
    <citation type="submission" date="2019-08" db="EMBL/GenBank/DDBJ databases">
        <authorList>
            <person name="Dhanesh K."/>
            <person name="Kumar G."/>
            <person name="Sasikala C."/>
            <person name="Venkata Ramana C."/>
        </authorList>
    </citation>
    <scope>NUCLEOTIDE SEQUENCE [LARGE SCALE GENOMIC DNA]</scope>
    <source>
        <strain evidence="2 3">JC645</strain>
    </source>
</reference>
<protein>
    <submittedName>
        <fullName evidence="2">Beta-lactamase family protein</fullName>
    </submittedName>
</protein>
<dbReference type="InterPro" id="IPR001466">
    <property type="entry name" value="Beta-lactam-related"/>
</dbReference>
<comment type="caution">
    <text evidence="2">The sequence shown here is derived from an EMBL/GenBank/DDBJ whole genome shotgun (WGS) entry which is preliminary data.</text>
</comment>
<evidence type="ECO:0000313" key="3">
    <source>
        <dbReference type="Proteomes" id="UP000324479"/>
    </source>
</evidence>
<dbReference type="AlphaFoldDB" id="A0A5M6CYX0"/>
<dbReference type="Gene3D" id="3.40.710.10">
    <property type="entry name" value="DD-peptidase/beta-lactamase superfamily"/>
    <property type="match status" value="1"/>
</dbReference>
<sequence length="449" mass="49104">MVHSDAVFPGMIRRPIGAITRPGNRSSCWSLSVKTNKFGVTLRIVTVFFLMAAFHPATTAVLKAQSSTSELSNLDADLTPEQLKDLLATTCESSRLPALWAGRFFNDERPAIVAAAGTRKWETEDLAEADDKVHLGSCTKAMTAAIIGQLCTEDKLRLDTTLGEVFEDTPLVKDSDWGSVTMEQLLQHRSGAIANFWIYQSFDQSNPDSAVAARGALLHALCRKTRPRAPQFVYSNVGYIVLGHVAEHLEGKPWEQLVAERVFRPLGMESAGFGPVGRPDGTADDVVSLPDRPWGHTPEVGLLAAMASVFGKPTKPGFTPRQIDNSRCLGPAGRVHMNLRDWSKFVMAFASKDGNRKLGISGKVWKQLLTPPSGSDSEQAYAGGWMVFDKPEYNGRAFFHNGSNTTWYCYALAIPGKNACVLVATNVFNDPARKACDEVARFINKSIEP</sequence>
<feature type="domain" description="Beta-lactamase-related" evidence="1">
    <location>
        <begin position="108"/>
        <end position="439"/>
    </location>
</feature>
<dbReference type="InterPro" id="IPR012338">
    <property type="entry name" value="Beta-lactam/transpept-like"/>
</dbReference>
<dbReference type="SUPFAM" id="SSF56601">
    <property type="entry name" value="beta-lactamase/transpeptidase-like"/>
    <property type="match status" value="1"/>
</dbReference>
<organism evidence="2 3">
    <name type="scientific">Roseiconus nitratireducens</name>
    <dbReference type="NCBI Taxonomy" id="2605748"/>
    <lineage>
        <taxon>Bacteria</taxon>
        <taxon>Pseudomonadati</taxon>
        <taxon>Planctomycetota</taxon>
        <taxon>Planctomycetia</taxon>
        <taxon>Pirellulales</taxon>
        <taxon>Pirellulaceae</taxon>
        <taxon>Roseiconus</taxon>
    </lineage>
</organism>
<proteinExistence type="predicted"/>